<dbReference type="GO" id="GO:0022857">
    <property type="term" value="F:transmembrane transporter activity"/>
    <property type="evidence" value="ECO:0007669"/>
    <property type="project" value="InterPro"/>
</dbReference>
<feature type="transmembrane region" description="Helical" evidence="7">
    <location>
        <begin position="393"/>
        <end position="419"/>
    </location>
</feature>
<feature type="transmembrane region" description="Helical" evidence="7">
    <location>
        <begin position="122"/>
        <end position="140"/>
    </location>
</feature>
<evidence type="ECO:0000256" key="6">
    <source>
        <dbReference type="ARBA" id="ARBA00023136"/>
    </source>
</evidence>
<evidence type="ECO:0000313" key="8">
    <source>
        <dbReference type="EMBL" id="KRG20383.1"/>
    </source>
</evidence>
<comment type="caution">
    <text evidence="8">The sequence shown here is derived from an EMBL/GenBank/DDBJ whole genome shotgun (WGS) entry which is preliminary data.</text>
</comment>
<dbReference type="RefSeq" id="WP_075067093.1">
    <property type="nucleotide sequence ID" value="NZ_LKAJ02000001.1"/>
</dbReference>
<feature type="transmembrane region" description="Helical" evidence="7">
    <location>
        <begin position="272"/>
        <end position="292"/>
    </location>
</feature>
<evidence type="ECO:0000256" key="5">
    <source>
        <dbReference type="ARBA" id="ARBA00022989"/>
    </source>
</evidence>
<dbReference type="PANTHER" id="PTHR42770:SF15">
    <property type="entry name" value="GLUTAMATE_GAMMA-AMINOBUTYRATE ANTIPORTER-RELATED"/>
    <property type="match status" value="1"/>
</dbReference>
<dbReference type="PANTHER" id="PTHR42770">
    <property type="entry name" value="AMINO ACID TRANSPORTER-RELATED"/>
    <property type="match status" value="1"/>
</dbReference>
<dbReference type="InterPro" id="IPR002293">
    <property type="entry name" value="AA/rel_permease1"/>
</dbReference>
<feature type="transmembrane region" description="Helical" evidence="7">
    <location>
        <begin position="90"/>
        <end position="110"/>
    </location>
</feature>
<name>A0A0Q9YIG1_9GAMM</name>
<feature type="transmembrane region" description="Helical" evidence="7">
    <location>
        <begin position="327"/>
        <end position="347"/>
    </location>
</feature>
<keyword evidence="4 7" id="KW-0812">Transmembrane</keyword>
<dbReference type="Pfam" id="PF13520">
    <property type="entry name" value="AA_permease_2"/>
    <property type="match status" value="1"/>
</dbReference>
<protein>
    <submittedName>
        <fullName evidence="9">APC family permease</fullName>
    </submittedName>
    <submittedName>
        <fullName evidence="8">Glutamate/gamma-aminobutyrate antiporter</fullName>
    </submittedName>
</protein>
<feature type="transmembrane region" description="Helical" evidence="7">
    <location>
        <begin position="229"/>
        <end position="252"/>
    </location>
</feature>
<feature type="transmembrane region" description="Helical" evidence="7">
    <location>
        <begin position="152"/>
        <end position="172"/>
    </location>
</feature>
<keyword evidence="5 7" id="KW-1133">Transmembrane helix</keyword>
<keyword evidence="6 7" id="KW-0472">Membrane</keyword>
<accession>A0A0Q9YIG1</accession>
<feature type="transmembrane region" description="Helical" evidence="7">
    <location>
        <begin position="431"/>
        <end position="453"/>
    </location>
</feature>
<evidence type="ECO:0000256" key="2">
    <source>
        <dbReference type="ARBA" id="ARBA00022448"/>
    </source>
</evidence>
<dbReference type="InterPro" id="IPR050367">
    <property type="entry name" value="APC_superfamily"/>
</dbReference>
<reference evidence="8" key="1">
    <citation type="submission" date="2015-09" db="EMBL/GenBank/DDBJ databases">
        <title>Draft Genome Sequences of Two Novel Amoeba-resistant Intranuclear Bacteria, Candidatus Berkiella cookevillensis and Candidatus Berkiella aquae.</title>
        <authorList>
            <person name="Mehari Y.T."/>
            <person name="Arivett B.A."/>
            <person name="Farone A.L."/>
            <person name="Gunderson J.H."/>
            <person name="Farone M.B."/>
        </authorList>
    </citation>
    <scope>NUCLEOTIDE SEQUENCE [LARGE SCALE GENOMIC DNA]</scope>
    <source>
        <strain evidence="8">HT99</strain>
    </source>
</reference>
<organism evidence="8">
    <name type="scientific">Candidatus Berkiella aquae</name>
    <dbReference type="NCBI Taxonomy" id="295108"/>
    <lineage>
        <taxon>Bacteria</taxon>
        <taxon>Pseudomonadati</taxon>
        <taxon>Pseudomonadota</taxon>
        <taxon>Gammaproteobacteria</taxon>
        <taxon>Candidatus Berkiellales</taxon>
        <taxon>Candidatus Berkiellaceae</taxon>
        <taxon>Candidatus Berkiella</taxon>
    </lineage>
</organism>
<evidence type="ECO:0000256" key="3">
    <source>
        <dbReference type="ARBA" id="ARBA00022475"/>
    </source>
</evidence>
<dbReference type="STRING" id="295108.HT99x_02479"/>
<dbReference type="PIRSF" id="PIRSF006060">
    <property type="entry name" value="AA_transporter"/>
    <property type="match status" value="1"/>
</dbReference>
<keyword evidence="10" id="KW-1185">Reference proteome</keyword>
<comment type="subcellular location">
    <subcellularLocation>
        <location evidence="1">Cell membrane</location>
        <topology evidence="1">Multi-pass membrane protein</topology>
    </subcellularLocation>
</comment>
<evidence type="ECO:0000313" key="10">
    <source>
        <dbReference type="Proteomes" id="UP000051497"/>
    </source>
</evidence>
<evidence type="ECO:0000256" key="1">
    <source>
        <dbReference type="ARBA" id="ARBA00004651"/>
    </source>
</evidence>
<proteinExistence type="predicted"/>
<evidence type="ECO:0000256" key="7">
    <source>
        <dbReference type="SAM" id="Phobius"/>
    </source>
</evidence>
<feature type="transmembrane region" description="Helical" evidence="7">
    <location>
        <begin position="31"/>
        <end position="54"/>
    </location>
</feature>
<evidence type="ECO:0000313" key="9">
    <source>
        <dbReference type="EMBL" id="MCS5711691.1"/>
    </source>
</evidence>
<feature type="transmembrane region" description="Helical" evidence="7">
    <location>
        <begin position="353"/>
        <end position="381"/>
    </location>
</feature>
<dbReference type="EMBL" id="LKAJ02000001">
    <property type="protein sequence ID" value="MCS5711691.1"/>
    <property type="molecule type" value="Genomic_DNA"/>
</dbReference>
<evidence type="ECO:0000256" key="4">
    <source>
        <dbReference type="ARBA" id="ARBA00022692"/>
    </source>
</evidence>
<dbReference type="OrthoDB" id="3185104at2"/>
<feature type="transmembrane region" description="Helical" evidence="7">
    <location>
        <begin position="192"/>
        <end position="217"/>
    </location>
</feature>
<reference evidence="9" key="3">
    <citation type="submission" date="2021-06" db="EMBL/GenBank/DDBJ databases">
        <title>Genomic Description and Analysis of Intracellular Bacteria, Candidatus Berkiella cookevillensis and Candidatus Berkiella aquae.</title>
        <authorList>
            <person name="Kidane D.T."/>
            <person name="Mehari Y.T."/>
            <person name="Rice F.C."/>
            <person name="Arivett B.A."/>
            <person name="Farone A.L."/>
            <person name="Berk S.G."/>
            <person name="Farone M.B."/>
        </authorList>
    </citation>
    <scope>NUCLEOTIDE SEQUENCE</scope>
    <source>
        <strain evidence="9">HT99</strain>
    </source>
</reference>
<feature type="transmembrane region" description="Helical" evidence="7">
    <location>
        <begin position="6"/>
        <end position="24"/>
    </location>
</feature>
<dbReference type="EMBL" id="LKAJ01000012">
    <property type="protein sequence ID" value="KRG20383.1"/>
    <property type="molecule type" value="Genomic_DNA"/>
</dbReference>
<dbReference type="AlphaFoldDB" id="A0A0Q9YIG1"/>
<dbReference type="GO" id="GO:0005886">
    <property type="term" value="C:plasma membrane"/>
    <property type="evidence" value="ECO:0007669"/>
    <property type="project" value="UniProtKB-SubCell"/>
</dbReference>
<sequence length="459" mass="50167">MQSSKKFLGVFSLALINVAAIVSLRNLSFMVEYGIGAILFYIAAALFFFIPSALVCAELATAWPEAIGIFGWVARAFGQRIGFFAQWMNWMFSIASFPTVLTFLAAVIAYIIDPALAHNKSFMFWTIIGIFWTLTLINFLSMKTSARLSTIGALLGTVIPGLLIIVLAAVWVCLGKPIEIAFTKEALIPELSLGNIVFLSAVVLGLAGMEMSAFYANETENPKRVYPKAILLSTILILGISILGSLSMAIVVPKISIVSGVMQVFNVFFTDFNMGYAVKIIAVMAIIGSFAGNNTWIIGPAKGLHHSLMTGYMPHWLSKKNKQEQPIAILFSQAILGTLLATAFFLMPSVDVAFWLVTTITTQFAMAMYVLVFAAAIWLRIKHPETERPYKIPGGLFGLVIVAGVGIVMCILSFCLGFLPPDQFKESLEIHHLYLFEGYLVAGLVLLSLPALLCKKKES</sequence>
<reference evidence="9" key="2">
    <citation type="journal article" date="2016" name="Genome Announc.">
        <title>Draft Genome Sequences of Two Novel Amoeba-Resistant Intranuclear Bacteria, 'Candidatus Berkiella cookevillensis' and 'Candidatus Berkiella aquae'.</title>
        <authorList>
            <person name="Mehari Y.T."/>
            <person name="Arivett B.A."/>
            <person name="Farone A.L."/>
            <person name="Gunderson J.H."/>
            <person name="Farone M.B."/>
        </authorList>
    </citation>
    <scope>NUCLEOTIDE SEQUENCE</scope>
    <source>
        <strain evidence="9">HT99</strain>
    </source>
</reference>
<keyword evidence="3" id="KW-1003">Cell membrane</keyword>
<dbReference type="Gene3D" id="1.20.1740.10">
    <property type="entry name" value="Amino acid/polyamine transporter I"/>
    <property type="match status" value="1"/>
</dbReference>
<dbReference type="Proteomes" id="UP000051497">
    <property type="component" value="Unassembled WGS sequence"/>
</dbReference>
<gene>
    <name evidence="8" type="primary">gadC_2</name>
    <name evidence="9" type="ORF">HT99x_009610</name>
    <name evidence="8" type="ORF">HT99x_02479</name>
</gene>
<keyword evidence="2" id="KW-0813">Transport</keyword>